<proteinExistence type="predicted"/>
<dbReference type="SUPFAM" id="SSF57924">
    <property type="entry name" value="Inhibitor of apoptosis (IAP) repeat"/>
    <property type="match status" value="2"/>
</dbReference>
<dbReference type="InterPro" id="IPR051190">
    <property type="entry name" value="Baculoviral_IAP"/>
</dbReference>
<feature type="region of interest" description="Disordered" evidence="3">
    <location>
        <begin position="199"/>
        <end position="232"/>
    </location>
</feature>
<feature type="region of interest" description="Disordered" evidence="3">
    <location>
        <begin position="751"/>
        <end position="822"/>
    </location>
</feature>
<feature type="compositionally biased region" description="Low complexity" evidence="3">
    <location>
        <begin position="405"/>
        <end position="416"/>
    </location>
</feature>
<feature type="compositionally biased region" description="Basic and acidic residues" evidence="3">
    <location>
        <begin position="504"/>
        <end position="557"/>
    </location>
</feature>
<feature type="region of interest" description="Disordered" evidence="3">
    <location>
        <begin position="702"/>
        <end position="727"/>
    </location>
</feature>
<organism evidence="4 5">
    <name type="scientific">Alectoria fallacina</name>
    <dbReference type="NCBI Taxonomy" id="1903189"/>
    <lineage>
        <taxon>Eukaryota</taxon>
        <taxon>Fungi</taxon>
        <taxon>Dikarya</taxon>
        <taxon>Ascomycota</taxon>
        <taxon>Pezizomycotina</taxon>
        <taxon>Lecanoromycetes</taxon>
        <taxon>OSLEUM clade</taxon>
        <taxon>Lecanoromycetidae</taxon>
        <taxon>Lecanorales</taxon>
        <taxon>Lecanorineae</taxon>
        <taxon>Parmeliaceae</taxon>
        <taxon>Alectoria</taxon>
    </lineage>
</organism>
<dbReference type="Proteomes" id="UP000664203">
    <property type="component" value="Unassembled WGS sequence"/>
</dbReference>
<feature type="compositionally biased region" description="Basic residues" evidence="3">
    <location>
        <begin position="390"/>
        <end position="399"/>
    </location>
</feature>
<dbReference type="GO" id="GO:0046872">
    <property type="term" value="F:metal ion binding"/>
    <property type="evidence" value="ECO:0007669"/>
    <property type="project" value="UniProtKB-KW"/>
</dbReference>
<keyword evidence="2" id="KW-0862">Zinc</keyword>
<feature type="region of interest" description="Disordered" evidence="3">
    <location>
        <begin position="251"/>
        <end position="658"/>
    </location>
</feature>
<keyword evidence="5" id="KW-1185">Reference proteome</keyword>
<evidence type="ECO:0000313" key="5">
    <source>
        <dbReference type="Proteomes" id="UP000664203"/>
    </source>
</evidence>
<dbReference type="InterPro" id="IPR001370">
    <property type="entry name" value="BIR_rpt"/>
</dbReference>
<evidence type="ECO:0000256" key="1">
    <source>
        <dbReference type="ARBA" id="ARBA00022723"/>
    </source>
</evidence>
<reference evidence="4" key="1">
    <citation type="submission" date="2021-03" db="EMBL/GenBank/DDBJ databases">
        <authorList>
            <person name="Tagirdzhanova G."/>
        </authorList>
    </citation>
    <scope>NUCLEOTIDE SEQUENCE</scope>
</reference>
<sequence>MESYAARLASFNAAYPLTKKRASNTSSGKTLKWPHKNPSPPQLALAGFFYQPTSSCPDNTRCYLCKSNLDSWEVNDNAVEEHLKLSPKCGWAITIATELDIEDGSQSPEDPMSERMLDARRMTFGSMWPHENKRGWTCKTQKMIEAGWYYCPTLESEDFVKCSYCNLSLDGWEPKDNPHDEHQRRSPNCVFFTLSTTAKPKAGRSKKGRGSKASRMSTQSNFTISDGIPVAENDVNRDNSIVSVVEPAKIAKSAKGPKKGAKAKKPASKSTRQASKTLDENTQVASSFLEPEDDNFEVKVEVAPQQSKGNKKRRSDDINTTNDLSNLVEAHNQEEDSQDQPRKRRATRTRGSMGQTRIAPSPPLQEEHDLDTQMTHVETMPPPVPIQGQRKGKGGKKRGSSNTRKASIASTASKASLRATNPPDEDIDAALEAELDRPLTDEEGDIEPPATTEPKSRRLTRTKPGSRKAIASVAPTRRTTRTSTITVDDSAMQDVYPSLPDPTEEAHVPASEKDEHDASVCDRPKPSLRPKQSEKTITRKASEQQKSQERKVEKPEEAMAAAPPDKKDGNLPMTDSHQPRSRLASGQLSACNTRTSNTSSSLEAMDLASDINSSRLEIQAAPDDSGHETDASVVKQARTKRGSKKVPAKKVKGGKKAALMSRNIEDIVQPVVDDAPLEEQATRTGPVNDRAGSVGPVFVEVEEPMEQRKPLRASAEPDQTEKTLPEPEAFMREGSEAPLMDQPSIVAETETIRPSPQARSANSTPRPAPSTQSSDAENKPPSSRPSNLRLPLSIQSPSKSQITRVPLAATTPDSSPSRNNISKLQTTFPWTAIEMEHIFEGTPTADKENGPFAFGEAGGSARTLLTSPEKKLTVEQWIQSNAQRGEEKLRNECERLVGKFEDQGVRAMRVLEGIVCAERL</sequence>
<dbReference type="CDD" id="cd00022">
    <property type="entry name" value="BIR"/>
    <property type="match status" value="2"/>
</dbReference>
<name>A0A8H3IEC2_9LECA</name>
<feature type="compositionally biased region" description="Polar residues" evidence="3">
    <location>
        <begin position="794"/>
        <end position="803"/>
    </location>
</feature>
<feature type="compositionally biased region" description="Polar residues" evidence="3">
    <location>
        <begin position="752"/>
        <end position="775"/>
    </location>
</feature>
<dbReference type="EMBL" id="CAJPDR010000057">
    <property type="protein sequence ID" value="CAF9912800.1"/>
    <property type="molecule type" value="Genomic_DNA"/>
</dbReference>
<feature type="compositionally biased region" description="Basic residues" evidence="3">
    <location>
        <begin position="201"/>
        <end position="212"/>
    </location>
</feature>
<evidence type="ECO:0000256" key="2">
    <source>
        <dbReference type="ARBA" id="ARBA00022833"/>
    </source>
</evidence>
<evidence type="ECO:0000256" key="3">
    <source>
        <dbReference type="SAM" id="MobiDB-lite"/>
    </source>
</evidence>
<accession>A0A8H3IEC2</accession>
<feature type="compositionally biased region" description="Basic residues" evidence="3">
    <location>
        <begin position="637"/>
        <end position="655"/>
    </location>
</feature>
<dbReference type="PANTHER" id="PTHR46771">
    <property type="entry name" value="DETERIN"/>
    <property type="match status" value="1"/>
</dbReference>
<comment type="caution">
    <text evidence="4">The sequence shown here is derived from an EMBL/GenBank/DDBJ whole genome shotgun (WGS) entry which is preliminary data.</text>
</comment>
<feature type="compositionally biased region" description="Polar residues" evidence="3">
    <location>
        <begin position="811"/>
        <end position="822"/>
    </location>
</feature>
<feature type="compositionally biased region" description="Basic residues" evidence="3">
    <location>
        <begin position="255"/>
        <end position="267"/>
    </location>
</feature>
<keyword evidence="1" id="KW-0479">Metal-binding</keyword>
<evidence type="ECO:0000313" key="4">
    <source>
        <dbReference type="EMBL" id="CAF9912800.1"/>
    </source>
</evidence>
<dbReference type="AlphaFoldDB" id="A0A8H3IEC2"/>
<dbReference type="PROSITE" id="PS50143">
    <property type="entry name" value="BIR_REPEAT_2"/>
    <property type="match status" value="2"/>
</dbReference>
<dbReference type="SMART" id="SM00238">
    <property type="entry name" value="BIR"/>
    <property type="match status" value="2"/>
</dbReference>
<dbReference type="PANTHER" id="PTHR46771:SF5">
    <property type="entry name" value="DETERIN"/>
    <property type="match status" value="1"/>
</dbReference>
<feature type="compositionally biased region" description="Acidic residues" evidence="3">
    <location>
        <begin position="423"/>
        <end position="433"/>
    </location>
</feature>
<dbReference type="Gene3D" id="1.10.1170.10">
    <property type="entry name" value="Inhibitor Of Apoptosis Protein (2mihbC-IAP-1), Chain A"/>
    <property type="match status" value="2"/>
</dbReference>
<feature type="compositionally biased region" description="Basic residues" evidence="3">
    <location>
        <begin position="457"/>
        <end position="466"/>
    </location>
</feature>
<feature type="compositionally biased region" description="Low complexity" evidence="3">
    <location>
        <begin position="780"/>
        <end position="793"/>
    </location>
</feature>
<feature type="compositionally biased region" description="Polar residues" evidence="3">
    <location>
        <begin position="271"/>
        <end position="286"/>
    </location>
</feature>
<evidence type="ECO:0008006" key="6">
    <source>
        <dbReference type="Google" id="ProtNLM"/>
    </source>
</evidence>
<feature type="compositionally biased region" description="Polar residues" evidence="3">
    <location>
        <begin position="584"/>
        <end position="602"/>
    </location>
</feature>
<gene>
    <name evidence="4" type="ORF">ALECFALPRED_008309</name>
</gene>
<protein>
    <recommendedName>
        <fullName evidence="6">Survivin</fullName>
    </recommendedName>
</protein>
<dbReference type="Pfam" id="PF00653">
    <property type="entry name" value="BIR"/>
    <property type="match status" value="2"/>
</dbReference>
<dbReference type="OrthoDB" id="2196114at2759"/>